<evidence type="ECO:0000256" key="1">
    <source>
        <dbReference type="ARBA" id="ARBA00022729"/>
    </source>
</evidence>
<accession>A0A250K0E2</accession>
<dbReference type="InterPro" id="IPR004843">
    <property type="entry name" value="Calcineurin-like_PHP"/>
</dbReference>
<dbReference type="InterPro" id="IPR029052">
    <property type="entry name" value="Metallo-depent_PP-like"/>
</dbReference>
<dbReference type="InterPro" id="IPR036907">
    <property type="entry name" value="5'-Nucleotdase_C_sf"/>
</dbReference>
<dbReference type="PRINTS" id="PR01607">
    <property type="entry name" value="APYRASEFAMLY"/>
</dbReference>
<dbReference type="GO" id="GO:0016787">
    <property type="term" value="F:hydrolase activity"/>
    <property type="evidence" value="ECO:0007669"/>
    <property type="project" value="UniProtKB-KW"/>
</dbReference>
<keyword evidence="1 2" id="KW-0732">Signal</keyword>
<evidence type="ECO:0000313" key="7">
    <source>
        <dbReference type="Proteomes" id="UP000217343"/>
    </source>
</evidence>
<dbReference type="PANTHER" id="PTHR11575:SF48">
    <property type="entry name" value="5'-NUCLEOTIDASE"/>
    <property type="match status" value="1"/>
</dbReference>
<dbReference type="Proteomes" id="UP000217343">
    <property type="component" value="Chromosome"/>
</dbReference>
<evidence type="ECO:0000256" key="2">
    <source>
        <dbReference type="RuleBase" id="RU362119"/>
    </source>
</evidence>
<keyword evidence="2" id="KW-0547">Nucleotide-binding</keyword>
<name>A0A250K0E2_9BACT</name>
<evidence type="ECO:0000259" key="5">
    <source>
        <dbReference type="Pfam" id="PF02872"/>
    </source>
</evidence>
<dbReference type="KEGG" id="mmas:MYMAC_005221"/>
<dbReference type="InterPro" id="IPR006311">
    <property type="entry name" value="TAT_signal"/>
</dbReference>
<comment type="similarity">
    <text evidence="2">Belongs to the 5'-nucleotidase family.</text>
</comment>
<dbReference type="AlphaFoldDB" id="A0A250K0E2"/>
<dbReference type="Pfam" id="PF00149">
    <property type="entry name" value="Metallophos"/>
    <property type="match status" value="1"/>
</dbReference>
<sequence length="537" mass="56594">MKKKTALARREALLALAAALAGGCAASAPTPTPAPPSGTVRLTLLHLADVYQVQAVEDGQRGGMARAATLRKQVLRETPHVLTLMGGDTLSPSVESLVEVDGKPLKGRHMVDAWNAFGLDYAVLGNHEFDFGDDVLRERIRESRFTWLGANVRDGKSGALFAGVQATAVRELGGIKLGLFGVVLQETKATTKAGKDTHFGDVCEAARGAVAKLREQGAQVVVALTHLTADQDRALTRCVHVDAVLGGHDHEALEDRGTGTPIFKVAADAVDLGRLTLDVDAATATVRQVTWQTLPVTRQVPEDAAFVAAMQPYATLFSRLSERVGRTPVALDARASQVRTQETNLGSFVADAFRAAAGADVALVNGGALRADTVLPAGGVTRRDLHAILPYTDELVVLEVKGDTLRAALENGVSLSREDSRPGRFPQVSGMAFTFDADRPVGQRVLGVKVGGKPLDAAATYRLATLSFLASGKDGYDMLKNQPSTPARADGNSPLDVLAEAFRTGTPSPHAQAEGRISRLGSGALSPDARQPPAPLK</sequence>
<proteinExistence type="inferred from homology"/>
<dbReference type="PANTHER" id="PTHR11575">
    <property type="entry name" value="5'-NUCLEOTIDASE-RELATED"/>
    <property type="match status" value="1"/>
</dbReference>
<feature type="region of interest" description="Disordered" evidence="3">
    <location>
        <begin position="480"/>
        <end position="537"/>
    </location>
</feature>
<feature type="domain" description="5'-Nucleotidase C-terminal" evidence="5">
    <location>
        <begin position="324"/>
        <end position="480"/>
    </location>
</feature>
<feature type="domain" description="Calcineurin-like phosphoesterase" evidence="4">
    <location>
        <begin position="43"/>
        <end position="251"/>
    </location>
</feature>
<dbReference type="InterPro" id="IPR006179">
    <property type="entry name" value="5_nucleotidase/apyrase"/>
</dbReference>
<dbReference type="OrthoDB" id="9803927at2"/>
<keyword evidence="2" id="KW-0378">Hydrolase</keyword>
<feature type="chain" id="PRO_5011816254" evidence="2">
    <location>
        <begin position="29"/>
        <end position="537"/>
    </location>
</feature>
<dbReference type="RefSeq" id="WP_013941881.1">
    <property type="nucleotide sequence ID" value="NZ_CP022203.1"/>
</dbReference>
<dbReference type="GO" id="GO:0009166">
    <property type="term" value="P:nucleotide catabolic process"/>
    <property type="evidence" value="ECO:0007669"/>
    <property type="project" value="InterPro"/>
</dbReference>
<evidence type="ECO:0000256" key="3">
    <source>
        <dbReference type="SAM" id="MobiDB-lite"/>
    </source>
</evidence>
<organism evidence="6 7">
    <name type="scientific">Corallococcus macrosporus DSM 14697</name>
    <dbReference type="NCBI Taxonomy" id="1189310"/>
    <lineage>
        <taxon>Bacteria</taxon>
        <taxon>Pseudomonadati</taxon>
        <taxon>Myxococcota</taxon>
        <taxon>Myxococcia</taxon>
        <taxon>Myxococcales</taxon>
        <taxon>Cystobacterineae</taxon>
        <taxon>Myxococcaceae</taxon>
        <taxon>Corallococcus</taxon>
    </lineage>
</organism>
<reference evidence="6 7" key="1">
    <citation type="submission" date="2017-06" db="EMBL/GenBank/DDBJ databases">
        <title>Sequencing and comparative analysis of myxobacterial genomes.</title>
        <authorList>
            <person name="Rupp O."/>
            <person name="Goesmann A."/>
            <person name="Sogaard-Andersen L."/>
        </authorList>
    </citation>
    <scope>NUCLEOTIDE SEQUENCE [LARGE SCALE GENOMIC DNA]</scope>
    <source>
        <strain evidence="6 7">DSM 14697</strain>
    </source>
</reference>
<dbReference type="EMBL" id="CP022203">
    <property type="protein sequence ID" value="ATB49574.1"/>
    <property type="molecule type" value="Genomic_DNA"/>
</dbReference>
<dbReference type="SUPFAM" id="SSF55816">
    <property type="entry name" value="5'-nucleotidase (syn. UDP-sugar hydrolase), C-terminal domain"/>
    <property type="match status" value="1"/>
</dbReference>
<keyword evidence="7" id="KW-1185">Reference proteome</keyword>
<protein>
    <submittedName>
        <fullName evidence="6">Bifunctional metallophosphatase/5'-nucleotidase</fullName>
    </submittedName>
</protein>
<dbReference type="PROSITE" id="PS51318">
    <property type="entry name" value="TAT"/>
    <property type="match status" value="1"/>
</dbReference>
<evidence type="ECO:0000259" key="4">
    <source>
        <dbReference type="Pfam" id="PF00149"/>
    </source>
</evidence>
<gene>
    <name evidence="6" type="ORF">MYMAC_005221</name>
</gene>
<feature type="signal peptide" evidence="2">
    <location>
        <begin position="1"/>
        <end position="28"/>
    </location>
</feature>
<dbReference type="Gene3D" id="3.90.780.10">
    <property type="entry name" value="5'-Nucleotidase, C-terminal domain"/>
    <property type="match status" value="1"/>
</dbReference>
<dbReference type="Pfam" id="PF02872">
    <property type="entry name" value="5_nucleotid_C"/>
    <property type="match status" value="1"/>
</dbReference>
<dbReference type="SUPFAM" id="SSF56300">
    <property type="entry name" value="Metallo-dependent phosphatases"/>
    <property type="match status" value="1"/>
</dbReference>
<evidence type="ECO:0000313" key="6">
    <source>
        <dbReference type="EMBL" id="ATB49574.1"/>
    </source>
</evidence>
<dbReference type="InterPro" id="IPR008334">
    <property type="entry name" value="5'-Nucleotdase_C"/>
</dbReference>
<dbReference type="Gene3D" id="3.60.21.10">
    <property type="match status" value="1"/>
</dbReference>
<dbReference type="PROSITE" id="PS51257">
    <property type="entry name" value="PROKAR_LIPOPROTEIN"/>
    <property type="match status" value="1"/>
</dbReference>
<dbReference type="GO" id="GO:0000166">
    <property type="term" value="F:nucleotide binding"/>
    <property type="evidence" value="ECO:0007669"/>
    <property type="project" value="UniProtKB-KW"/>
</dbReference>